<dbReference type="AlphaFoldDB" id="B4D1K4"/>
<dbReference type="InterPro" id="IPR001296">
    <property type="entry name" value="Glyco_trans_1"/>
</dbReference>
<keyword evidence="2" id="KW-0808">Transferase</keyword>
<reference evidence="2 3" key="1">
    <citation type="journal article" date="2011" name="J. Bacteriol.">
        <title>Genome sequence of Chthoniobacter flavus Ellin428, an aerobic heterotrophic soil bacterium.</title>
        <authorList>
            <person name="Kant R."/>
            <person name="van Passel M.W."/>
            <person name="Palva A."/>
            <person name="Lucas S."/>
            <person name="Lapidus A."/>
            <person name="Glavina Del Rio T."/>
            <person name="Dalin E."/>
            <person name="Tice H."/>
            <person name="Bruce D."/>
            <person name="Goodwin L."/>
            <person name="Pitluck S."/>
            <person name="Larimer F.W."/>
            <person name="Land M.L."/>
            <person name="Hauser L."/>
            <person name="Sangwan P."/>
            <person name="de Vos W.M."/>
            <person name="Janssen P.H."/>
            <person name="Smidt H."/>
        </authorList>
    </citation>
    <scope>NUCLEOTIDE SEQUENCE [LARGE SCALE GENOMIC DNA]</scope>
    <source>
        <strain evidence="2 3">Ellin428</strain>
    </source>
</reference>
<feature type="domain" description="Glycosyl transferase family 1" evidence="1">
    <location>
        <begin position="203"/>
        <end position="356"/>
    </location>
</feature>
<dbReference type="eggNOG" id="COG0438">
    <property type="taxonomic scope" value="Bacteria"/>
</dbReference>
<accession>B4D1K4</accession>
<dbReference type="GO" id="GO:0016757">
    <property type="term" value="F:glycosyltransferase activity"/>
    <property type="evidence" value="ECO:0007669"/>
    <property type="project" value="InterPro"/>
</dbReference>
<dbReference type="PANTHER" id="PTHR12526:SF635">
    <property type="entry name" value="GLYCOSYL TRANSFERASE GROUP 1"/>
    <property type="match status" value="1"/>
</dbReference>
<sequence length="383" mass="42663">MILQSHPTVNAFNRALAEALERAGRLAEFHTTVAFGRRAVAVPPARLRLHPWRELARLVAQRLGWQDHGGPVGIDAVYRAFDAAVARNLGPARVVYCYEDGALATFRAAYERGLRRVYELPIAYWETTRRLLLEEAERLPPWASTLQAPDDPPEKLARKTEELRLANLVVCPSRFVQSSLPDGTRSIVAEFGSPASPQTIAERRPDGPLRLLFVGTMTQRKGLADLFAAMRLLDRRDIELSVLGTPLAPLSFYRDGWPHFRYESPRPQVEVLGLMDTCDVLVLPSIVEGRALVQQEALSRGLPLLVTPNAGGEDLVLAGETGWLVPIRNPAALADRIAWFADHRRELPGMREAARRMAAARSWDDYTRRIIGAIDSLCPPAHE</sequence>
<dbReference type="PANTHER" id="PTHR12526">
    <property type="entry name" value="GLYCOSYLTRANSFERASE"/>
    <property type="match status" value="1"/>
</dbReference>
<evidence type="ECO:0000313" key="2">
    <source>
        <dbReference type="EMBL" id="EDY19616.1"/>
    </source>
</evidence>
<dbReference type="Pfam" id="PF00534">
    <property type="entry name" value="Glycos_transf_1"/>
    <property type="match status" value="1"/>
</dbReference>
<protein>
    <submittedName>
        <fullName evidence="2">Glycosyl transferase group 1</fullName>
    </submittedName>
</protein>
<dbReference type="RefSeq" id="WP_006980117.1">
    <property type="nucleotide sequence ID" value="NZ_ABVL01000007.1"/>
</dbReference>
<keyword evidence="3" id="KW-1185">Reference proteome</keyword>
<dbReference type="Proteomes" id="UP000005824">
    <property type="component" value="Unassembled WGS sequence"/>
</dbReference>
<dbReference type="InParanoid" id="B4D1K4"/>
<dbReference type="SUPFAM" id="SSF53756">
    <property type="entry name" value="UDP-Glycosyltransferase/glycogen phosphorylase"/>
    <property type="match status" value="1"/>
</dbReference>
<gene>
    <name evidence="2" type="ORF">CfE428DRAFT_2792</name>
</gene>
<dbReference type="CDD" id="cd03801">
    <property type="entry name" value="GT4_PimA-like"/>
    <property type="match status" value="1"/>
</dbReference>
<evidence type="ECO:0000259" key="1">
    <source>
        <dbReference type="Pfam" id="PF00534"/>
    </source>
</evidence>
<name>B4D1K4_9BACT</name>
<proteinExistence type="predicted"/>
<organism evidence="2 3">
    <name type="scientific">Chthoniobacter flavus Ellin428</name>
    <dbReference type="NCBI Taxonomy" id="497964"/>
    <lineage>
        <taxon>Bacteria</taxon>
        <taxon>Pseudomonadati</taxon>
        <taxon>Verrucomicrobiota</taxon>
        <taxon>Spartobacteria</taxon>
        <taxon>Chthoniobacterales</taxon>
        <taxon>Chthoniobacteraceae</taxon>
        <taxon>Chthoniobacter</taxon>
    </lineage>
</organism>
<evidence type="ECO:0000313" key="3">
    <source>
        <dbReference type="Proteomes" id="UP000005824"/>
    </source>
</evidence>
<dbReference type="EMBL" id="ABVL01000007">
    <property type="protein sequence ID" value="EDY19616.1"/>
    <property type="molecule type" value="Genomic_DNA"/>
</dbReference>
<comment type="caution">
    <text evidence="2">The sequence shown here is derived from an EMBL/GenBank/DDBJ whole genome shotgun (WGS) entry which is preliminary data.</text>
</comment>
<dbReference type="STRING" id="497964.CfE428DRAFT_2792"/>
<dbReference type="Gene3D" id="3.40.50.2000">
    <property type="entry name" value="Glycogen Phosphorylase B"/>
    <property type="match status" value="2"/>
</dbReference>